<organism evidence="1 2">
    <name type="scientific">Trichinella zimbabwensis</name>
    <dbReference type="NCBI Taxonomy" id="268475"/>
    <lineage>
        <taxon>Eukaryota</taxon>
        <taxon>Metazoa</taxon>
        <taxon>Ecdysozoa</taxon>
        <taxon>Nematoda</taxon>
        <taxon>Enoplea</taxon>
        <taxon>Dorylaimia</taxon>
        <taxon>Trichinellida</taxon>
        <taxon>Trichinellidae</taxon>
        <taxon>Trichinella</taxon>
    </lineage>
</organism>
<gene>
    <name evidence="1" type="ORF">T11_13610</name>
</gene>
<accession>A0A0V1FL46</accession>
<protein>
    <submittedName>
        <fullName evidence="1">Uncharacterized protein</fullName>
    </submittedName>
</protein>
<name>A0A0V1FL46_9BILA</name>
<keyword evidence="2" id="KW-1185">Reference proteome</keyword>
<dbReference type="Proteomes" id="UP000055024">
    <property type="component" value="Unassembled WGS sequence"/>
</dbReference>
<proteinExistence type="predicted"/>
<dbReference type="AlphaFoldDB" id="A0A0V1FL46"/>
<comment type="caution">
    <text evidence="1">The sequence shown here is derived from an EMBL/GenBank/DDBJ whole genome shotgun (WGS) entry which is preliminary data.</text>
</comment>
<evidence type="ECO:0000313" key="2">
    <source>
        <dbReference type="Proteomes" id="UP000055024"/>
    </source>
</evidence>
<reference evidence="1 2" key="1">
    <citation type="submission" date="2015-01" db="EMBL/GenBank/DDBJ databases">
        <title>Evolution of Trichinella species and genotypes.</title>
        <authorList>
            <person name="Korhonen P.K."/>
            <person name="Edoardo P."/>
            <person name="Giuseppe L.R."/>
            <person name="Gasser R.B."/>
        </authorList>
    </citation>
    <scope>NUCLEOTIDE SEQUENCE [LARGE SCALE GENOMIC DNA]</scope>
    <source>
        <strain evidence="1">ISS1029</strain>
    </source>
</reference>
<evidence type="ECO:0000313" key="1">
    <source>
        <dbReference type="EMBL" id="KRY86529.1"/>
    </source>
</evidence>
<sequence length="42" mass="4703">MERTSLCKNTANLYKVGGGFFYENDSGPHSNRQEFLGKYGEG</sequence>
<dbReference type="EMBL" id="JYDP01006196">
    <property type="protein sequence ID" value="KRY86529.1"/>
    <property type="molecule type" value="Genomic_DNA"/>
</dbReference>